<dbReference type="Proteomes" id="UP000620064">
    <property type="component" value="Unassembled WGS sequence"/>
</dbReference>
<evidence type="ECO:0000313" key="2">
    <source>
        <dbReference type="Proteomes" id="UP000620064"/>
    </source>
</evidence>
<reference evidence="2" key="1">
    <citation type="journal article" date="2019" name="Int. J. Syst. Evol. Microbiol.">
        <title>The Global Catalogue of Microorganisms (GCM) 10K type strain sequencing project: providing services to taxonomists for standard genome sequencing and annotation.</title>
        <authorList>
            <consortium name="The Broad Institute Genomics Platform"/>
            <consortium name="The Broad Institute Genome Sequencing Center for Infectious Disease"/>
            <person name="Wu L."/>
            <person name="Ma J."/>
        </authorList>
    </citation>
    <scope>NUCLEOTIDE SEQUENCE [LARGE SCALE GENOMIC DNA]</scope>
    <source>
        <strain evidence="2">CGMCC 1.7656</strain>
    </source>
</reference>
<organism evidence="1 2">
    <name type="scientific">Cloacibacterium rupense</name>
    <dbReference type="NCBI Taxonomy" id="517423"/>
    <lineage>
        <taxon>Bacteria</taxon>
        <taxon>Pseudomonadati</taxon>
        <taxon>Bacteroidota</taxon>
        <taxon>Flavobacteriia</taxon>
        <taxon>Flavobacteriales</taxon>
        <taxon>Weeksellaceae</taxon>
    </lineage>
</organism>
<evidence type="ECO:0000313" key="1">
    <source>
        <dbReference type="EMBL" id="GGP03142.1"/>
    </source>
</evidence>
<protein>
    <recommendedName>
        <fullName evidence="3">Carboxypeptidase regulatory-like domain-containing protein</fullName>
    </recommendedName>
</protein>
<gene>
    <name evidence="1" type="ORF">GCM10010992_10360</name>
</gene>
<comment type="caution">
    <text evidence="1">The sequence shown here is derived from an EMBL/GenBank/DDBJ whole genome shotgun (WGS) entry which is preliminary data.</text>
</comment>
<dbReference type="SUPFAM" id="SSF49464">
    <property type="entry name" value="Carboxypeptidase regulatory domain-like"/>
    <property type="match status" value="1"/>
</dbReference>
<dbReference type="InterPro" id="IPR008969">
    <property type="entry name" value="CarboxyPept-like_regulatory"/>
</dbReference>
<proteinExistence type="predicted"/>
<sequence>MTNGGGCEQASFIDDSRIVVEGKIIDESNQPLKNVSLHFSNQINGIDVYSKNDGKFVVSTPITSASNTISFPNNQIVEVRTSDSRIMYYSSAITIPNDVNYVNLEIKIK</sequence>
<accession>A0ABQ2NJE0</accession>
<evidence type="ECO:0008006" key="3">
    <source>
        <dbReference type="Google" id="ProtNLM"/>
    </source>
</evidence>
<name>A0ABQ2NJE0_9FLAO</name>
<dbReference type="EMBL" id="BMLV01000002">
    <property type="protein sequence ID" value="GGP03142.1"/>
    <property type="molecule type" value="Genomic_DNA"/>
</dbReference>
<keyword evidence="2" id="KW-1185">Reference proteome</keyword>